<keyword evidence="1" id="KW-0812">Transmembrane</keyword>
<dbReference type="Proteomes" id="UP000622580">
    <property type="component" value="Unassembled WGS sequence"/>
</dbReference>
<dbReference type="RefSeq" id="WP_215343274.1">
    <property type="nucleotide sequence ID" value="NZ_JAGSGD010000003.1"/>
</dbReference>
<organism evidence="2 3">
    <name type="scientific">Phenylobacterium glaciei</name>
    <dbReference type="NCBI Taxonomy" id="2803784"/>
    <lineage>
        <taxon>Bacteria</taxon>
        <taxon>Pseudomonadati</taxon>
        <taxon>Pseudomonadota</taxon>
        <taxon>Alphaproteobacteria</taxon>
        <taxon>Caulobacterales</taxon>
        <taxon>Caulobacteraceae</taxon>
        <taxon>Phenylobacterium</taxon>
    </lineage>
</organism>
<evidence type="ECO:0008006" key="4">
    <source>
        <dbReference type="Google" id="ProtNLM"/>
    </source>
</evidence>
<reference evidence="2" key="1">
    <citation type="submission" date="2021-04" db="EMBL/GenBank/DDBJ databases">
        <title>Draft genome assembly of strain Phenylobacterium sp. 20VBR1 using MiniION and Illumina platforms.</title>
        <authorList>
            <person name="Thomas F.A."/>
            <person name="Krishnan K.P."/>
            <person name="Sinha R.K."/>
        </authorList>
    </citation>
    <scope>NUCLEOTIDE SEQUENCE</scope>
    <source>
        <strain evidence="2">20VBR1</strain>
    </source>
</reference>
<feature type="transmembrane region" description="Helical" evidence="1">
    <location>
        <begin position="6"/>
        <end position="24"/>
    </location>
</feature>
<evidence type="ECO:0000313" key="3">
    <source>
        <dbReference type="Proteomes" id="UP000622580"/>
    </source>
</evidence>
<dbReference type="EMBL" id="JAGSGD010000003">
    <property type="protein sequence ID" value="MBR7621754.1"/>
    <property type="molecule type" value="Genomic_DNA"/>
</dbReference>
<proteinExistence type="predicted"/>
<keyword evidence="1" id="KW-1133">Transmembrane helix</keyword>
<evidence type="ECO:0000313" key="2">
    <source>
        <dbReference type="EMBL" id="MBR7621754.1"/>
    </source>
</evidence>
<accession>A0A941HX83</accession>
<gene>
    <name evidence="2" type="ORF">JKL49_20355</name>
</gene>
<comment type="caution">
    <text evidence="2">The sequence shown here is derived from an EMBL/GenBank/DDBJ whole genome shotgun (WGS) entry which is preliminary data.</text>
</comment>
<protein>
    <recommendedName>
        <fullName evidence="4">Thioredoxin-like fold domain-containing protein</fullName>
    </recommendedName>
</protein>
<dbReference type="AlphaFoldDB" id="A0A941HX83"/>
<sequence length="235" mass="26231">MKFRTWAILILVVVLAGVGGYAYWQNDLRWRPKTITKHQAEITKILESAGWASPGLTKGKLYMVSFRTCPDCLRFKAEEFPALQKQGIDTRVIEIARRDKNGLAKSTPVERTTVAELWIRHGTPGAWKLMEEWEANVPDAWTAPGIIPADGDIARSAVIEAGRKMTEDLRPLLKDNGVTVSDPVGIRYPTLVWWNAKGEMRACACEQRETYRFVRKELAQVAKAAPAAGAVTPGR</sequence>
<evidence type="ECO:0000256" key="1">
    <source>
        <dbReference type="SAM" id="Phobius"/>
    </source>
</evidence>
<keyword evidence="3" id="KW-1185">Reference proteome</keyword>
<name>A0A941HX83_9CAUL</name>
<keyword evidence="1" id="KW-0472">Membrane</keyword>